<dbReference type="PANTHER" id="PTHR33966:SF1">
    <property type="entry name" value="PROTEIN ODR-4 HOMOLOG"/>
    <property type="match status" value="1"/>
</dbReference>
<dbReference type="GO" id="GO:0012505">
    <property type="term" value="C:endomembrane system"/>
    <property type="evidence" value="ECO:0007669"/>
    <property type="project" value="TreeGrafter"/>
</dbReference>
<keyword evidence="4" id="KW-1133">Transmembrane helix</keyword>
<dbReference type="EMBL" id="KI913126">
    <property type="protein sequence ID" value="ETV80111.1"/>
    <property type="molecule type" value="Genomic_DNA"/>
</dbReference>
<dbReference type="GO" id="GO:0016020">
    <property type="term" value="C:membrane"/>
    <property type="evidence" value="ECO:0007669"/>
    <property type="project" value="UniProtKB-SubCell"/>
</dbReference>
<evidence type="ECO:0000256" key="4">
    <source>
        <dbReference type="ARBA" id="ARBA00022989"/>
    </source>
</evidence>
<comment type="subcellular location">
    <subcellularLocation>
        <location evidence="1">Membrane</location>
    </subcellularLocation>
</comment>
<dbReference type="AlphaFoldDB" id="W4GL94"/>
<comment type="similarity">
    <text evidence="2">Belongs to the ODR-4 family.</text>
</comment>
<evidence type="ECO:0000256" key="2">
    <source>
        <dbReference type="ARBA" id="ARBA00010131"/>
    </source>
</evidence>
<dbReference type="STRING" id="112090.W4GL94"/>
<dbReference type="OrthoDB" id="21458at2759"/>
<dbReference type="PANTHER" id="PTHR33966">
    <property type="entry name" value="PROTEIN ODR-4 HOMOLOG"/>
    <property type="match status" value="1"/>
</dbReference>
<name>W4GL94_APHAT</name>
<proteinExistence type="inferred from homology"/>
<keyword evidence="3" id="KW-0812">Transmembrane</keyword>
<organism evidence="6">
    <name type="scientific">Aphanomyces astaci</name>
    <name type="common">Crayfish plague agent</name>
    <dbReference type="NCBI Taxonomy" id="112090"/>
    <lineage>
        <taxon>Eukaryota</taxon>
        <taxon>Sar</taxon>
        <taxon>Stramenopiles</taxon>
        <taxon>Oomycota</taxon>
        <taxon>Saprolegniomycetes</taxon>
        <taxon>Saprolegniales</taxon>
        <taxon>Verrucalvaceae</taxon>
        <taxon>Aphanomyces</taxon>
    </lineage>
</organism>
<gene>
    <name evidence="6" type="ORF">H257_06499</name>
</gene>
<dbReference type="GeneID" id="20808495"/>
<reference evidence="6" key="1">
    <citation type="submission" date="2013-12" db="EMBL/GenBank/DDBJ databases">
        <title>The Genome Sequence of Aphanomyces astaci APO3.</title>
        <authorList>
            <consortium name="The Broad Institute Genomics Platform"/>
            <person name="Russ C."/>
            <person name="Tyler B."/>
            <person name="van West P."/>
            <person name="Dieguez-Uribeondo J."/>
            <person name="Young S.K."/>
            <person name="Zeng Q."/>
            <person name="Gargeya S."/>
            <person name="Fitzgerald M."/>
            <person name="Abouelleil A."/>
            <person name="Alvarado L."/>
            <person name="Chapman S.B."/>
            <person name="Gainer-Dewar J."/>
            <person name="Goldberg J."/>
            <person name="Griggs A."/>
            <person name="Gujja S."/>
            <person name="Hansen M."/>
            <person name="Howarth C."/>
            <person name="Imamovic A."/>
            <person name="Ireland A."/>
            <person name="Larimer J."/>
            <person name="McCowan C."/>
            <person name="Murphy C."/>
            <person name="Pearson M."/>
            <person name="Poon T.W."/>
            <person name="Priest M."/>
            <person name="Roberts A."/>
            <person name="Saif S."/>
            <person name="Shea T."/>
            <person name="Sykes S."/>
            <person name="Wortman J."/>
            <person name="Nusbaum C."/>
            <person name="Birren B."/>
        </authorList>
    </citation>
    <scope>NUCLEOTIDE SEQUENCE [LARGE SCALE GENOMIC DNA]</scope>
    <source>
        <strain evidence="6">APO3</strain>
    </source>
</reference>
<dbReference type="VEuPathDB" id="FungiDB:H257_06499"/>
<evidence type="ECO:0000256" key="1">
    <source>
        <dbReference type="ARBA" id="ARBA00004370"/>
    </source>
</evidence>
<dbReference type="RefSeq" id="XP_009830035.1">
    <property type="nucleotide sequence ID" value="XM_009831733.1"/>
</dbReference>
<evidence type="ECO:0000256" key="5">
    <source>
        <dbReference type="ARBA" id="ARBA00023136"/>
    </source>
</evidence>
<dbReference type="Pfam" id="PF14778">
    <property type="entry name" value="ODR4-like"/>
    <property type="match status" value="2"/>
</dbReference>
<protein>
    <submittedName>
        <fullName evidence="6">Uncharacterized protein</fullName>
    </submittedName>
</protein>
<evidence type="ECO:0000256" key="3">
    <source>
        <dbReference type="ARBA" id="ARBA00022692"/>
    </source>
</evidence>
<evidence type="ECO:0000313" key="6">
    <source>
        <dbReference type="EMBL" id="ETV80111.1"/>
    </source>
</evidence>
<keyword evidence="5" id="KW-0472">Membrane</keyword>
<sequence length="431" mass="46792">MPLRPCVADDKIEAYMRRTKGFSLGLLLGHRSSSNLSDLVLAAVPTPPEQDGGKSTQLSDISIDWMVLHATQVLGYLPGGIDCLGMYVVARDAATSLNGIKLHRHMLALRQVQTRLKKSLHAISDDDCVQYIAVASPGVSPVFKALSKGNAMVPVDCKWQPDVATTFLRRFTCSIEVPIIIASPPSRSHTWWTTRLHRQLQNTISIADSSDHVTFLRALASSGNGTDDDGVRTCSTGTPSRSLQTIQGSIHCVAYVHRKTKTIVDVAADRLREDGVHSLATRLAALDNDDQSTDAEESPHEASQTMALPRRAVFSWCSGGVPAGFDGLLHVVEAHESLADSLSNAREVLGDASSILHATWVEEAAKEVPVWAEKVEPTCKSPWLTPEPITPTNTVTSHHYWRLTTGSMAAALSVLALALLWLRYSSTLLPL</sequence>
<dbReference type="GO" id="GO:0008104">
    <property type="term" value="P:intracellular protein localization"/>
    <property type="evidence" value="ECO:0007669"/>
    <property type="project" value="TreeGrafter"/>
</dbReference>
<accession>W4GL94</accession>
<dbReference type="InterPro" id="IPR029454">
    <property type="entry name" value="ODR-4-like"/>
</dbReference>